<dbReference type="Proteomes" id="UP000008407">
    <property type="component" value="Segment"/>
</dbReference>
<evidence type="ECO:0000313" key="2">
    <source>
        <dbReference type="Proteomes" id="UP000008407"/>
    </source>
</evidence>
<sequence length="48" mass="5561">MDTELKAAMRKLIAGKGRKMEDHDDPSIYGWTDYKSLRSLGYAEGWLR</sequence>
<evidence type="ECO:0000313" key="1">
    <source>
        <dbReference type="EMBL" id="AEK09279.1"/>
    </source>
</evidence>
<dbReference type="EMBL" id="JF937099">
    <property type="protein sequence ID" value="AEK09279.1"/>
    <property type="molecule type" value="Genomic_DNA"/>
</dbReference>
<accession>G1D3D4</accession>
<organism evidence="1 2">
    <name type="scientific">Mycobacterium phage JC27</name>
    <dbReference type="NCBI Taxonomy" id="2922210"/>
    <lineage>
        <taxon>Viruses</taxon>
        <taxon>Duplodnaviria</taxon>
        <taxon>Heunggongvirae</taxon>
        <taxon>Uroviricota</taxon>
        <taxon>Caudoviricetes</taxon>
        <taxon>Fromanvirus</taxon>
        <taxon>Fromanvirus JC27</taxon>
    </lineage>
</organism>
<reference evidence="1 2" key="1">
    <citation type="journal article" date="2012" name="J. Virol.">
        <title>Complete Genome Sequences of 138 Mycobacteriophages.</title>
        <authorList>
            <consortium name="the Science Education Alliance Phage Hunters Advancing Genomics and Evolutionary Science Program"/>
            <consortium name="the KwaZulu-Natal Research Institute for Tuberculosis and HIV Mycobacterial Genetics Course Students"/>
            <consortium name="the Phage Hunters Integrating Research and Education Program"/>
            <person name="Hatfull G.F."/>
        </authorList>
    </citation>
    <scope>NUCLEOTIDE SEQUENCE [LARGE SCALE GENOMIC DNA]</scope>
    <source>
        <strain evidence="1">JC27</strain>
    </source>
</reference>
<proteinExistence type="predicted"/>
<dbReference type="OrthoDB" id="25534at10239"/>
<dbReference type="RefSeq" id="YP_009636810.1">
    <property type="nucleotide sequence ID" value="NC_042320.1"/>
</dbReference>
<name>G1D3D4_9CAUD</name>
<protein>
    <submittedName>
        <fullName evidence="1">Uncharacterized protein</fullName>
    </submittedName>
</protein>
<gene>
    <name evidence="1" type="primary">85</name>
    <name evidence="1" type="ORF">PBI_JC27_85</name>
</gene>
<keyword evidence="2" id="KW-1185">Reference proteome</keyword>
<dbReference type="GeneID" id="40233554"/>